<accession>A0AAX6I6M9</accession>
<gene>
    <name evidence="1" type="ORF">M6B38_275150</name>
</gene>
<reference evidence="1" key="2">
    <citation type="submission" date="2023-04" db="EMBL/GenBank/DDBJ databases">
        <authorList>
            <person name="Bruccoleri R.E."/>
            <person name="Oakeley E.J."/>
            <person name="Faust A.-M."/>
            <person name="Dessus-Babus S."/>
            <person name="Altorfer M."/>
            <person name="Burckhardt D."/>
            <person name="Oertli M."/>
            <person name="Naumann U."/>
            <person name="Petersen F."/>
            <person name="Wong J."/>
        </authorList>
    </citation>
    <scope>NUCLEOTIDE SEQUENCE</scope>
    <source>
        <strain evidence="1">GSM-AAB239-AS_SAM_17_03QT</strain>
        <tissue evidence="1">Leaf</tissue>
    </source>
</reference>
<comment type="caution">
    <text evidence="1">The sequence shown here is derived from an EMBL/GenBank/DDBJ whole genome shotgun (WGS) entry which is preliminary data.</text>
</comment>
<sequence>MCVGDCSVGDCVLTVCQCDRTVTEKIITGQFIVKYWVFSKEFCYAYNQMLTPLLQPPRVGLRLEKGDKWWDRMEPM</sequence>
<evidence type="ECO:0000313" key="2">
    <source>
        <dbReference type="Proteomes" id="UP001140949"/>
    </source>
</evidence>
<name>A0AAX6I6M9_IRIPA</name>
<dbReference type="Proteomes" id="UP001140949">
    <property type="component" value="Unassembled WGS sequence"/>
</dbReference>
<evidence type="ECO:0000313" key="1">
    <source>
        <dbReference type="EMBL" id="KAJ6848573.1"/>
    </source>
</evidence>
<organism evidence="1 2">
    <name type="scientific">Iris pallida</name>
    <name type="common">Sweet iris</name>
    <dbReference type="NCBI Taxonomy" id="29817"/>
    <lineage>
        <taxon>Eukaryota</taxon>
        <taxon>Viridiplantae</taxon>
        <taxon>Streptophyta</taxon>
        <taxon>Embryophyta</taxon>
        <taxon>Tracheophyta</taxon>
        <taxon>Spermatophyta</taxon>
        <taxon>Magnoliopsida</taxon>
        <taxon>Liliopsida</taxon>
        <taxon>Asparagales</taxon>
        <taxon>Iridaceae</taxon>
        <taxon>Iridoideae</taxon>
        <taxon>Irideae</taxon>
        <taxon>Iris</taxon>
    </lineage>
</organism>
<protein>
    <submittedName>
        <fullName evidence="1">Uncharacterized protein</fullName>
    </submittedName>
</protein>
<dbReference type="EMBL" id="JANAVB010004599">
    <property type="protein sequence ID" value="KAJ6848573.1"/>
    <property type="molecule type" value="Genomic_DNA"/>
</dbReference>
<proteinExistence type="predicted"/>
<dbReference type="AlphaFoldDB" id="A0AAX6I6M9"/>
<keyword evidence="2" id="KW-1185">Reference proteome</keyword>
<reference evidence="1" key="1">
    <citation type="journal article" date="2023" name="GigaByte">
        <title>Genome assembly of the bearded iris, Iris pallida Lam.</title>
        <authorList>
            <person name="Bruccoleri R.E."/>
            <person name="Oakeley E.J."/>
            <person name="Faust A.M.E."/>
            <person name="Altorfer M."/>
            <person name="Dessus-Babus S."/>
            <person name="Burckhardt D."/>
            <person name="Oertli M."/>
            <person name="Naumann U."/>
            <person name="Petersen F."/>
            <person name="Wong J."/>
        </authorList>
    </citation>
    <scope>NUCLEOTIDE SEQUENCE</scope>
    <source>
        <strain evidence="1">GSM-AAB239-AS_SAM_17_03QT</strain>
    </source>
</reference>